<dbReference type="Pfam" id="PF03795">
    <property type="entry name" value="YCII"/>
    <property type="match status" value="1"/>
</dbReference>
<sequence>MKYMLLICAGGGGVEDPGDVPTIEQWLEEVGERRLHGSQMRPGDATTVRARGGEVLLTDGPFAETKEQICGYDLLECDSLEEAQGIAARHPVAFFGSVEVRPLFDDE</sequence>
<dbReference type="OrthoDB" id="668782at2"/>
<keyword evidence="4" id="KW-1185">Reference proteome</keyword>
<name>A0A5B2XG19_9PSEU</name>
<dbReference type="InterPro" id="IPR005545">
    <property type="entry name" value="YCII"/>
</dbReference>
<evidence type="ECO:0000259" key="2">
    <source>
        <dbReference type="Pfam" id="PF03795"/>
    </source>
</evidence>
<comment type="similarity">
    <text evidence="1">Belongs to the YciI family.</text>
</comment>
<evidence type="ECO:0000256" key="1">
    <source>
        <dbReference type="ARBA" id="ARBA00007689"/>
    </source>
</evidence>
<dbReference type="SUPFAM" id="SSF54909">
    <property type="entry name" value="Dimeric alpha+beta barrel"/>
    <property type="match status" value="1"/>
</dbReference>
<dbReference type="InterPro" id="IPR011008">
    <property type="entry name" value="Dimeric_a/b-barrel"/>
</dbReference>
<gene>
    <name evidence="3" type="ORF">F0L68_14550</name>
</gene>
<dbReference type="EMBL" id="VUOB01000023">
    <property type="protein sequence ID" value="KAA2262009.1"/>
    <property type="molecule type" value="Genomic_DNA"/>
</dbReference>
<dbReference type="Gene3D" id="3.30.70.1060">
    <property type="entry name" value="Dimeric alpha+beta barrel"/>
    <property type="match status" value="1"/>
</dbReference>
<organism evidence="3 4">
    <name type="scientific">Solihabitans fulvus</name>
    <dbReference type="NCBI Taxonomy" id="1892852"/>
    <lineage>
        <taxon>Bacteria</taxon>
        <taxon>Bacillati</taxon>
        <taxon>Actinomycetota</taxon>
        <taxon>Actinomycetes</taxon>
        <taxon>Pseudonocardiales</taxon>
        <taxon>Pseudonocardiaceae</taxon>
        <taxon>Solihabitans</taxon>
    </lineage>
</organism>
<dbReference type="Proteomes" id="UP000323454">
    <property type="component" value="Unassembled WGS sequence"/>
</dbReference>
<dbReference type="AlphaFoldDB" id="A0A5B2XG19"/>
<reference evidence="3 4" key="2">
    <citation type="submission" date="2019-09" db="EMBL/GenBank/DDBJ databases">
        <authorList>
            <person name="Jin C."/>
        </authorList>
    </citation>
    <scope>NUCLEOTIDE SEQUENCE [LARGE SCALE GENOMIC DNA]</scope>
    <source>
        <strain evidence="3 4">AN110305</strain>
    </source>
</reference>
<reference evidence="3 4" key="1">
    <citation type="submission" date="2019-09" db="EMBL/GenBank/DDBJ databases">
        <title>Goodfellowia gen. nov., a new genus of the Pseudonocardineae related to Actinoalloteichus, containing Goodfellowia coeruleoviolacea gen. nov., comb. nov. gen. nov., comb. nov.</title>
        <authorList>
            <person name="Labeda D."/>
        </authorList>
    </citation>
    <scope>NUCLEOTIDE SEQUENCE [LARGE SCALE GENOMIC DNA]</scope>
    <source>
        <strain evidence="3 4">AN110305</strain>
    </source>
</reference>
<feature type="domain" description="YCII-related" evidence="2">
    <location>
        <begin position="38"/>
        <end position="104"/>
    </location>
</feature>
<evidence type="ECO:0000313" key="3">
    <source>
        <dbReference type="EMBL" id="KAA2262009.1"/>
    </source>
</evidence>
<dbReference type="PANTHER" id="PTHR35174">
    <property type="entry name" value="BLL7171 PROTEIN-RELATED"/>
    <property type="match status" value="1"/>
</dbReference>
<accession>A0A5B2XG19</accession>
<proteinExistence type="inferred from homology"/>
<comment type="caution">
    <text evidence="3">The sequence shown here is derived from an EMBL/GenBank/DDBJ whole genome shotgun (WGS) entry which is preliminary data.</text>
</comment>
<protein>
    <recommendedName>
        <fullName evidence="2">YCII-related domain-containing protein</fullName>
    </recommendedName>
</protein>
<dbReference type="PANTHER" id="PTHR35174:SF3">
    <property type="entry name" value="BLL7171 PROTEIN"/>
    <property type="match status" value="1"/>
</dbReference>
<evidence type="ECO:0000313" key="4">
    <source>
        <dbReference type="Proteomes" id="UP000323454"/>
    </source>
</evidence>